<evidence type="ECO:0000256" key="1">
    <source>
        <dbReference type="SAM" id="MobiDB-lite"/>
    </source>
</evidence>
<feature type="region of interest" description="Disordered" evidence="1">
    <location>
        <begin position="37"/>
        <end position="75"/>
    </location>
</feature>
<evidence type="ECO:0000313" key="2">
    <source>
        <dbReference type="EMBL" id="CEK97628.1"/>
    </source>
</evidence>
<dbReference type="AlphaFoldDB" id="A0A0B7BXD9"/>
<proteinExistence type="predicted"/>
<protein>
    <submittedName>
        <fullName evidence="2">Uncharacterized protein</fullName>
    </submittedName>
</protein>
<feature type="non-terminal residue" evidence="2">
    <location>
        <position position="1"/>
    </location>
</feature>
<reference evidence="2" key="1">
    <citation type="submission" date="2014-12" db="EMBL/GenBank/DDBJ databases">
        <title>Insight into the proteome of Arion vulgaris.</title>
        <authorList>
            <person name="Aradska J."/>
            <person name="Bulat T."/>
            <person name="Smidak R."/>
            <person name="Sarate P."/>
            <person name="Gangsoo J."/>
            <person name="Sialana F."/>
            <person name="Bilban M."/>
            <person name="Lubec G."/>
        </authorList>
    </citation>
    <scope>NUCLEOTIDE SEQUENCE</scope>
    <source>
        <tissue evidence="2">Skin</tissue>
    </source>
</reference>
<dbReference type="EMBL" id="HACG01050763">
    <property type="protein sequence ID" value="CEK97628.1"/>
    <property type="molecule type" value="Transcribed_RNA"/>
</dbReference>
<organism evidence="2">
    <name type="scientific">Arion vulgaris</name>
    <dbReference type="NCBI Taxonomy" id="1028688"/>
    <lineage>
        <taxon>Eukaryota</taxon>
        <taxon>Metazoa</taxon>
        <taxon>Spiralia</taxon>
        <taxon>Lophotrochozoa</taxon>
        <taxon>Mollusca</taxon>
        <taxon>Gastropoda</taxon>
        <taxon>Heterobranchia</taxon>
        <taxon>Euthyneura</taxon>
        <taxon>Panpulmonata</taxon>
        <taxon>Eupulmonata</taxon>
        <taxon>Stylommatophora</taxon>
        <taxon>Helicina</taxon>
        <taxon>Arionoidea</taxon>
        <taxon>Arionidae</taxon>
        <taxon>Arion</taxon>
    </lineage>
</organism>
<gene>
    <name evidence="2" type="primary">ORF216409</name>
</gene>
<feature type="non-terminal residue" evidence="2">
    <location>
        <position position="75"/>
    </location>
</feature>
<accession>A0A0B7BXD9</accession>
<name>A0A0B7BXD9_9EUPU</name>
<feature type="compositionally biased region" description="Polar residues" evidence="1">
    <location>
        <begin position="58"/>
        <end position="75"/>
    </location>
</feature>
<sequence>FVPCDGNHSGRTIPSPTSYVGSAGVIHHAHLGMHHFQAQDGEQTKSHTFSRPHHLLSMPNSAGDNNAASGKTSLP</sequence>